<dbReference type="AlphaFoldDB" id="A0AA44TDP4"/>
<dbReference type="Proteomes" id="UP000226357">
    <property type="component" value="Unassembled WGS sequence"/>
</dbReference>
<sequence>MSVCFIGNSSKIHEPDPEIIKTYTNIPEINNWVTIPKETKEITIYVQAKHTETVLFWLVPTGTATWKERRLIGCDTDGIDGWSVKWNVNGEGLHHHISVQALGLTSISSDSINVHTEYK</sequence>
<gene>
    <name evidence="1" type="ORF">COK38_16845</name>
</gene>
<name>A0AA44TDP4_BACCE</name>
<proteinExistence type="predicted"/>
<organism evidence="1 2">
    <name type="scientific">Bacillus cereus</name>
    <dbReference type="NCBI Taxonomy" id="1396"/>
    <lineage>
        <taxon>Bacteria</taxon>
        <taxon>Bacillati</taxon>
        <taxon>Bacillota</taxon>
        <taxon>Bacilli</taxon>
        <taxon>Bacillales</taxon>
        <taxon>Bacillaceae</taxon>
        <taxon>Bacillus</taxon>
        <taxon>Bacillus cereus group</taxon>
    </lineage>
</organism>
<reference evidence="1 2" key="1">
    <citation type="submission" date="2017-09" db="EMBL/GenBank/DDBJ databases">
        <title>Large-scale bioinformatics analysis of Bacillus genomes uncovers conserved roles of natural products in bacterial physiology.</title>
        <authorList>
            <consortium name="Agbiome Team Llc"/>
            <person name="Bleich R.M."/>
            <person name="Grubbs K.J."/>
            <person name="Santa Maria K.C."/>
            <person name="Allen S.E."/>
            <person name="Farag S."/>
            <person name="Shank E.A."/>
            <person name="Bowers A."/>
        </authorList>
    </citation>
    <scope>NUCLEOTIDE SEQUENCE [LARGE SCALE GENOMIC DNA]</scope>
    <source>
        <strain evidence="1 2">AFS067272</strain>
    </source>
</reference>
<evidence type="ECO:0000313" key="1">
    <source>
        <dbReference type="EMBL" id="PFR99176.1"/>
    </source>
</evidence>
<accession>A0AA44TDP4</accession>
<comment type="caution">
    <text evidence="1">The sequence shown here is derived from an EMBL/GenBank/DDBJ whole genome shotgun (WGS) entry which is preliminary data.</text>
</comment>
<evidence type="ECO:0000313" key="2">
    <source>
        <dbReference type="Proteomes" id="UP000226357"/>
    </source>
</evidence>
<protein>
    <submittedName>
        <fullName evidence="1">Uncharacterized protein</fullName>
    </submittedName>
</protein>
<dbReference type="EMBL" id="NVBO01000144">
    <property type="protein sequence ID" value="PFR99176.1"/>
    <property type="molecule type" value="Genomic_DNA"/>
</dbReference>